<dbReference type="EMBL" id="CADEBC010000346">
    <property type="protein sequence ID" value="CAB3228561.1"/>
    <property type="molecule type" value="Genomic_DNA"/>
</dbReference>
<evidence type="ECO:0000256" key="2">
    <source>
        <dbReference type="SAM" id="MobiDB-lite"/>
    </source>
</evidence>
<dbReference type="OrthoDB" id="410267at2759"/>
<proteinExistence type="predicted"/>
<dbReference type="InterPro" id="IPR036259">
    <property type="entry name" value="MFS_trans_sf"/>
</dbReference>
<dbReference type="InterPro" id="IPR011701">
    <property type="entry name" value="MFS"/>
</dbReference>
<protein>
    <recommendedName>
        <fullName evidence="4">Major facilitator superfamily (MFS) profile domain-containing protein</fullName>
    </recommendedName>
</protein>
<dbReference type="InterPro" id="IPR050327">
    <property type="entry name" value="Proton-linked_MCT"/>
</dbReference>
<feature type="transmembrane region" description="Helical" evidence="3">
    <location>
        <begin position="694"/>
        <end position="714"/>
    </location>
</feature>
<feature type="transmembrane region" description="Helical" evidence="3">
    <location>
        <begin position="606"/>
        <end position="623"/>
    </location>
</feature>
<feature type="transmembrane region" description="Helical" evidence="3">
    <location>
        <begin position="184"/>
        <end position="202"/>
    </location>
</feature>
<evidence type="ECO:0000256" key="3">
    <source>
        <dbReference type="SAM" id="Phobius"/>
    </source>
</evidence>
<feature type="transmembrane region" description="Helical" evidence="3">
    <location>
        <begin position="629"/>
        <end position="654"/>
    </location>
</feature>
<evidence type="ECO:0000313" key="5">
    <source>
        <dbReference type="EMBL" id="CAB3228561.1"/>
    </source>
</evidence>
<feature type="transmembrane region" description="Helical" evidence="3">
    <location>
        <begin position="574"/>
        <end position="594"/>
    </location>
</feature>
<accession>A0A8S0ZCH1</accession>
<comment type="subcellular location">
    <subcellularLocation>
        <location evidence="1">Membrane</location>
        <topology evidence="1">Multi-pass membrane protein</topology>
    </subcellularLocation>
</comment>
<feature type="compositionally biased region" description="Polar residues" evidence="2">
    <location>
        <begin position="305"/>
        <end position="335"/>
    </location>
</feature>
<evidence type="ECO:0000259" key="4">
    <source>
        <dbReference type="PROSITE" id="PS50850"/>
    </source>
</evidence>
<evidence type="ECO:0000313" key="6">
    <source>
        <dbReference type="Proteomes" id="UP000494106"/>
    </source>
</evidence>
<dbReference type="PROSITE" id="PS50850">
    <property type="entry name" value="MFS"/>
    <property type="match status" value="1"/>
</dbReference>
<sequence length="733" mass="82137">MTETKEKINSKLKKESDFIPPDGGWGWMIILAAGISNLSMLPVLQQFGLLFRDKFANLGITSSETTTIINMNSALFSCVGLANGPLFKIFTYRQVSLTGAIIGFVGVMLATFSYNFATYLVSFSILYGAGLGISSSANALALNTYWKNRRRLATGLSWTATGLGPVIWPHVITALFSLYGETGAILIISGVSLHALVCGLLLQPVEWHAKKPNSHDDEDQEKLLKHIDSKVTIGKQENGYFSQLSKFKNLSVFSSQYLFNEDDPENPGYEITDPGIPMMLRSNDGYFSQSIQSKSKVHSREDSTRNSQLNSRLQSKKSSMTNLLENRSRKSSTLYLNESKKNSAANLGALVLERDALKPKRKASTTLEMKIPESEIEDCPTLKAPQDLKADEKAVIEKIDTAEPNFITDRNEKNIIVSNFEIGKGNENYVYNKYQENEDKEYLKNTHSNQSYRNRYRLKSNNFNYENEVLKQASKKLEQYLQENEDNTNKIKLLTSYVDDNDNEKDIVNPNKNEEEEDIKLTFCQKVAMFFDLDLLRDYTFVNLMLGVTLANFNETNFSILTPFILGDFGKSKAEVALFMSLLGGVDLSVRFCVPFVAGKIGWDNNSFYLLGVFVMSLGRIVLAHCQSYYAVLLVAVIIGFGKGLRTVFVALVLPTYVPLHKLPGATGIQLLTAGIVFLSLGPVVGWIKGNSSPIVTLYCLNIFTWLTALSWTLEKYITSRQQKVYEQEKVKA</sequence>
<feature type="transmembrane region" description="Helical" evidence="3">
    <location>
        <begin position="25"/>
        <end position="44"/>
    </location>
</feature>
<keyword evidence="3" id="KW-1133">Transmembrane helix</keyword>
<feature type="transmembrane region" description="Helical" evidence="3">
    <location>
        <begin position="535"/>
        <end position="554"/>
    </location>
</feature>
<comment type="caution">
    <text evidence="5">The sequence shown here is derived from an EMBL/GenBank/DDBJ whole genome shotgun (WGS) entry which is preliminary data.</text>
</comment>
<feature type="transmembrane region" description="Helical" evidence="3">
    <location>
        <begin position="123"/>
        <end position="146"/>
    </location>
</feature>
<keyword evidence="6" id="KW-1185">Reference proteome</keyword>
<feature type="transmembrane region" description="Helical" evidence="3">
    <location>
        <begin position="666"/>
        <end position="688"/>
    </location>
</feature>
<gene>
    <name evidence="5" type="ORF">APLA_LOCUS3688</name>
</gene>
<dbReference type="GO" id="GO:0008028">
    <property type="term" value="F:monocarboxylic acid transmembrane transporter activity"/>
    <property type="evidence" value="ECO:0007669"/>
    <property type="project" value="TreeGrafter"/>
</dbReference>
<feature type="transmembrane region" description="Helical" evidence="3">
    <location>
        <begin position="95"/>
        <end position="117"/>
    </location>
</feature>
<dbReference type="GO" id="GO:0016020">
    <property type="term" value="C:membrane"/>
    <property type="evidence" value="ECO:0007669"/>
    <property type="project" value="UniProtKB-SubCell"/>
</dbReference>
<feature type="transmembrane region" description="Helical" evidence="3">
    <location>
        <begin position="158"/>
        <end position="178"/>
    </location>
</feature>
<dbReference type="FunFam" id="1.20.1250.20:FF:000383">
    <property type="entry name" value="Blast:Monocarboxylate transporter 13"/>
    <property type="match status" value="1"/>
</dbReference>
<dbReference type="InterPro" id="IPR020846">
    <property type="entry name" value="MFS_dom"/>
</dbReference>
<name>A0A8S0ZCH1_ARCPL</name>
<dbReference type="SUPFAM" id="SSF103473">
    <property type="entry name" value="MFS general substrate transporter"/>
    <property type="match status" value="1"/>
</dbReference>
<keyword evidence="3" id="KW-0472">Membrane</keyword>
<keyword evidence="3" id="KW-0812">Transmembrane</keyword>
<dbReference type="Pfam" id="PF07690">
    <property type="entry name" value="MFS_1"/>
    <property type="match status" value="1"/>
</dbReference>
<dbReference type="Gene3D" id="1.20.1250.20">
    <property type="entry name" value="MFS general substrate transporter like domains"/>
    <property type="match status" value="2"/>
</dbReference>
<dbReference type="PANTHER" id="PTHR11360">
    <property type="entry name" value="MONOCARBOXYLATE TRANSPORTER"/>
    <property type="match status" value="1"/>
</dbReference>
<dbReference type="PANTHER" id="PTHR11360:SF8">
    <property type="entry name" value="BCDNA.LD28120-RELATED"/>
    <property type="match status" value="1"/>
</dbReference>
<feature type="domain" description="Major facilitator superfamily (MFS) profile" evidence="4">
    <location>
        <begin position="540"/>
        <end position="733"/>
    </location>
</feature>
<feature type="region of interest" description="Disordered" evidence="2">
    <location>
        <begin position="292"/>
        <end position="335"/>
    </location>
</feature>
<evidence type="ECO:0000256" key="1">
    <source>
        <dbReference type="ARBA" id="ARBA00004141"/>
    </source>
</evidence>
<reference evidence="5 6" key="1">
    <citation type="submission" date="2020-04" db="EMBL/GenBank/DDBJ databases">
        <authorList>
            <person name="Wallbank WR R."/>
            <person name="Pardo Diaz C."/>
            <person name="Kozak K."/>
            <person name="Martin S."/>
            <person name="Jiggins C."/>
            <person name="Moest M."/>
            <person name="Warren A I."/>
            <person name="Byers J.R.P. K."/>
            <person name="Montejo-Kovacevich G."/>
            <person name="Yen C E."/>
        </authorList>
    </citation>
    <scope>NUCLEOTIDE SEQUENCE [LARGE SCALE GENOMIC DNA]</scope>
</reference>
<dbReference type="Proteomes" id="UP000494106">
    <property type="component" value="Unassembled WGS sequence"/>
</dbReference>
<organism evidence="5 6">
    <name type="scientific">Arctia plantaginis</name>
    <name type="common">Wood tiger moth</name>
    <name type="synonym">Phalaena plantaginis</name>
    <dbReference type="NCBI Taxonomy" id="874455"/>
    <lineage>
        <taxon>Eukaryota</taxon>
        <taxon>Metazoa</taxon>
        <taxon>Ecdysozoa</taxon>
        <taxon>Arthropoda</taxon>
        <taxon>Hexapoda</taxon>
        <taxon>Insecta</taxon>
        <taxon>Pterygota</taxon>
        <taxon>Neoptera</taxon>
        <taxon>Endopterygota</taxon>
        <taxon>Lepidoptera</taxon>
        <taxon>Glossata</taxon>
        <taxon>Ditrysia</taxon>
        <taxon>Noctuoidea</taxon>
        <taxon>Erebidae</taxon>
        <taxon>Arctiinae</taxon>
        <taxon>Arctia</taxon>
    </lineage>
</organism>
<dbReference type="AlphaFoldDB" id="A0A8S0ZCH1"/>